<proteinExistence type="predicted"/>
<dbReference type="PANTHER" id="PTHR12650:SF15">
    <property type="entry name" value="RIBOSOMAL PROTEIN S30, ISOFORM A"/>
    <property type="match status" value="1"/>
</dbReference>
<evidence type="ECO:0000256" key="1">
    <source>
        <dbReference type="ARBA" id="ARBA00022980"/>
    </source>
</evidence>
<keyword evidence="2" id="KW-0687">Ribonucleoprotein</keyword>
<dbReference type="SUPFAM" id="SSF54236">
    <property type="entry name" value="Ubiquitin-like"/>
    <property type="match status" value="1"/>
</dbReference>
<name>A0A2R5LHU9_9ACAR</name>
<dbReference type="GeneID" id="135366768"/>
<dbReference type="InterPro" id="IPR000626">
    <property type="entry name" value="Ubiquitin-like_dom"/>
</dbReference>
<dbReference type="EMBL" id="GGLE01004968">
    <property type="protein sequence ID" value="MBY09094.1"/>
    <property type="molecule type" value="Transcribed_RNA"/>
</dbReference>
<evidence type="ECO:0000256" key="3">
    <source>
        <dbReference type="SAM" id="MobiDB-lite"/>
    </source>
</evidence>
<dbReference type="PROSITE" id="PS50053">
    <property type="entry name" value="UBIQUITIN_2"/>
    <property type="match status" value="1"/>
</dbReference>
<evidence type="ECO:0000313" key="5">
    <source>
        <dbReference type="EMBL" id="MBY09094.1"/>
    </source>
</evidence>
<organism evidence="5">
    <name type="scientific">Ornithodoros turicata</name>
    <dbReference type="NCBI Taxonomy" id="34597"/>
    <lineage>
        <taxon>Eukaryota</taxon>
        <taxon>Metazoa</taxon>
        <taxon>Ecdysozoa</taxon>
        <taxon>Arthropoda</taxon>
        <taxon>Chelicerata</taxon>
        <taxon>Arachnida</taxon>
        <taxon>Acari</taxon>
        <taxon>Parasitiformes</taxon>
        <taxon>Ixodida</taxon>
        <taxon>Ixodoidea</taxon>
        <taxon>Argasidae</taxon>
        <taxon>Ornithodorinae</taxon>
        <taxon>Ornithodoros</taxon>
    </lineage>
</organism>
<keyword evidence="1 5" id="KW-0689">Ribosomal protein</keyword>
<dbReference type="AlphaFoldDB" id="A0A2R5LHU9"/>
<dbReference type="CTD" id="42470"/>
<sequence>MQLFIHCQEVHTVEVTGDENVAFLKEVLEQAEGIAPVDQVLYNSGKPLSDDVSLSSCLEDGAHVEAVVPLLGGKVHGSLARAGKVKGQTPKVEKQEKRKKKTGRAKRRMQYNRRFVNAVATFGRRRGPNANQTS</sequence>
<evidence type="ECO:0000259" key="4">
    <source>
        <dbReference type="PROSITE" id="PS50053"/>
    </source>
</evidence>
<dbReference type="InterPro" id="IPR029071">
    <property type="entry name" value="Ubiquitin-like_domsf"/>
</dbReference>
<dbReference type="InterPro" id="IPR006846">
    <property type="entry name" value="Ribosomal_eS30"/>
</dbReference>
<protein>
    <submittedName>
        <fullName evidence="5">Putative 40s ribosomal protein s30</fullName>
    </submittedName>
</protein>
<dbReference type="Pfam" id="PF04758">
    <property type="entry name" value="Ribosomal_S30"/>
    <property type="match status" value="1"/>
</dbReference>
<dbReference type="GO" id="GO:0022627">
    <property type="term" value="C:cytosolic small ribosomal subunit"/>
    <property type="evidence" value="ECO:0007669"/>
    <property type="project" value="TreeGrafter"/>
</dbReference>
<dbReference type="FunFam" id="3.10.20.90:FF:000353">
    <property type="entry name" value="40S ribosomal protein S30"/>
    <property type="match status" value="1"/>
</dbReference>
<feature type="compositionally biased region" description="Basic residues" evidence="3">
    <location>
        <begin position="97"/>
        <end position="110"/>
    </location>
</feature>
<dbReference type="PANTHER" id="PTHR12650">
    <property type="entry name" value="40S RIBOSOMAL PROTEIN S30/UBIQUITIN-LIKE PROTEIN FUBI"/>
    <property type="match status" value="1"/>
</dbReference>
<dbReference type="SMART" id="SM00213">
    <property type="entry name" value="UBQ"/>
    <property type="match status" value="1"/>
</dbReference>
<dbReference type="KEGG" id="oti:135366768"/>
<dbReference type="GO" id="GO:0006412">
    <property type="term" value="P:translation"/>
    <property type="evidence" value="ECO:0007669"/>
    <property type="project" value="InterPro"/>
</dbReference>
<dbReference type="GO" id="GO:0003735">
    <property type="term" value="F:structural constituent of ribosome"/>
    <property type="evidence" value="ECO:0007669"/>
    <property type="project" value="InterPro"/>
</dbReference>
<evidence type="ECO:0000256" key="2">
    <source>
        <dbReference type="ARBA" id="ARBA00023274"/>
    </source>
</evidence>
<reference evidence="5" key="1">
    <citation type="submission" date="2018-03" db="EMBL/GenBank/DDBJ databases">
        <title>The relapsing fever spirochete Borrelia turicatae persists in the highly oxidative environment of its soft-bodied tick vector.</title>
        <authorList>
            <person name="Bourret T.J."/>
            <person name="Boyle W.K."/>
            <person name="Valenzuela J.G."/>
            <person name="Oliveira F."/>
            <person name="Lopez J.E."/>
        </authorList>
    </citation>
    <scope>NUCLEOTIDE SEQUENCE</scope>
    <source>
        <strain evidence="5">Kansas strain/isolate</strain>
        <tissue evidence="5">Salivary glands</tissue>
    </source>
</reference>
<dbReference type="RefSeq" id="XP_064455729.1">
    <property type="nucleotide sequence ID" value="XM_064599659.1"/>
</dbReference>
<accession>A0A2R5LHU9</accession>
<dbReference type="Pfam" id="PF00240">
    <property type="entry name" value="ubiquitin"/>
    <property type="match status" value="1"/>
</dbReference>
<feature type="region of interest" description="Disordered" evidence="3">
    <location>
        <begin position="82"/>
        <end position="110"/>
    </location>
</feature>
<feature type="domain" description="Ubiquitin-like" evidence="4">
    <location>
        <begin position="1"/>
        <end position="73"/>
    </location>
</feature>
<dbReference type="Gene3D" id="3.10.20.90">
    <property type="entry name" value="Phosphatidylinositol 3-kinase Catalytic Subunit, Chain A, domain 1"/>
    <property type="match status" value="1"/>
</dbReference>